<reference evidence="2" key="1">
    <citation type="submission" date="2021-01" db="EMBL/GenBank/DDBJ databases">
        <authorList>
            <person name="Corre E."/>
            <person name="Pelletier E."/>
            <person name="Niang G."/>
            <person name="Scheremetjew M."/>
            <person name="Finn R."/>
            <person name="Kale V."/>
            <person name="Holt S."/>
            <person name="Cochrane G."/>
            <person name="Meng A."/>
            <person name="Brown T."/>
            <person name="Cohen L."/>
        </authorList>
    </citation>
    <scope>NUCLEOTIDE SEQUENCE</scope>
    <source>
        <strain evidence="2">CCMP645</strain>
    </source>
</reference>
<dbReference type="InterPro" id="IPR018721">
    <property type="entry name" value="DUF2252"/>
</dbReference>
<evidence type="ECO:0000313" key="2">
    <source>
        <dbReference type="EMBL" id="CAE0783755.1"/>
    </source>
</evidence>
<proteinExistence type="predicted"/>
<sequence>MMGHGQSDYSLAIDPADDGVPHGSSKTAFNWGRAVIVTACLACTGCLAAIAGMLEMDDFLPVDLFTPDPLVPTLPALPAVTSRCDWIQAEMMRENANYSHSFLKKKFQLQASDPNMFYRGVDFIFWRDMTSGGWGAFNLSLISGTDLASKGLSRASTWTWITGDQHLSNFGAWKNRHGDIVFGVNDFDEAAIYDFQMDVWRLAVSMYDHTITNGLSDDDARNVVHAFANKYVETMLSYMGNDKATLYEVTTDHAHSELKEFLKEVATKARSDQLDTFTSVDADGNRHFVHDHKTRLQPMSRVVEQAVRASWSAEGYGATLNKIGWKEREWSDDFFRIVDLAERLDSGDGSYGVERYYVLIAGSENLLAPNDAIILDVKETSEPAVRAVLSPADAAWYDNLFINEAARAVNAQRRLTSYTDPFTGWIELNGKAFVVRQRSPWKASFPVEMLTTAAQFNRFVEQVAVVTATSHARGTVGRSPAQFKEVITHALGHKKARHAWGKRVTEVAESYRQQVLADYQCFKEFVQDKFT</sequence>
<protein>
    <recommendedName>
        <fullName evidence="3">DUF2252 domain-containing protein</fullName>
    </recommendedName>
</protein>
<keyword evidence="1" id="KW-0812">Transmembrane</keyword>
<evidence type="ECO:0000256" key="1">
    <source>
        <dbReference type="SAM" id="Phobius"/>
    </source>
</evidence>
<gene>
    <name evidence="2" type="ORF">PCAR00345_LOCUS36459</name>
</gene>
<organism evidence="2">
    <name type="scientific">Chrysotila carterae</name>
    <name type="common">Marine alga</name>
    <name type="synonym">Syracosphaera carterae</name>
    <dbReference type="NCBI Taxonomy" id="13221"/>
    <lineage>
        <taxon>Eukaryota</taxon>
        <taxon>Haptista</taxon>
        <taxon>Haptophyta</taxon>
        <taxon>Prymnesiophyceae</taxon>
        <taxon>Isochrysidales</taxon>
        <taxon>Isochrysidaceae</taxon>
        <taxon>Chrysotila</taxon>
    </lineage>
</organism>
<name>A0A7S4C159_CHRCT</name>
<dbReference type="Pfam" id="PF10009">
    <property type="entry name" value="DUF2252"/>
    <property type="match status" value="1"/>
</dbReference>
<feature type="transmembrane region" description="Helical" evidence="1">
    <location>
        <begin position="34"/>
        <end position="54"/>
    </location>
</feature>
<dbReference type="PANTHER" id="PTHR39441">
    <property type="entry name" value="DUF2252 DOMAIN-CONTAINING PROTEIN"/>
    <property type="match status" value="1"/>
</dbReference>
<keyword evidence="1" id="KW-0472">Membrane</keyword>
<dbReference type="EMBL" id="HBIZ01057901">
    <property type="protein sequence ID" value="CAE0783755.1"/>
    <property type="molecule type" value="Transcribed_RNA"/>
</dbReference>
<dbReference type="AlphaFoldDB" id="A0A7S4C159"/>
<accession>A0A7S4C159</accession>
<evidence type="ECO:0008006" key="3">
    <source>
        <dbReference type="Google" id="ProtNLM"/>
    </source>
</evidence>
<dbReference type="PANTHER" id="PTHR39441:SF1">
    <property type="entry name" value="DUF2252 DOMAIN-CONTAINING PROTEIN"/>
    <property type="match status" value="1"/>
</dbReference>
<keyword evidence="1" id="KW-1133">Transmembrane helix</keyword>